<organism evidence="15">
    <name type="scientific">Streptomyces sp. NBC_00049</name>
    <dbReference type="NCBI Taxonomy" id="2903617"/>
    <lineage>
        <taxon>Bacteria</taxon>
        <taxon>Bacillati</taxon>
        <taxon>Actinomycetota</taxon>
        <taxon>Actinomycetes</taxon>
        <taxon>Kitasatosporales</taxon>
        <taxon>Streptomycetaceae</taxon>
        <taxon>Streptomyces</taxon>
    </lineage>
</organism>
<evidence type="ECO:0000256" key="12">
    <source>
        <dbReference type="SAM" id="Phobius"/>
    </source>
</evidence>
<keyword evidence="6 10" id="KW-0378">Hydrolase</keyword>
<dbReference type="SUPFAM" id="SSF52743">
    <property type="entry name" value="Subtilisin-like"/>
    <property type="match status" value="1"/>
</dbReference>
<evidence type="ECO:0000256" key="13">
    <source>
        <dbReference type="SAM" id="SignalP"/>
    </source>
</evidence>
<evidence type="ECO:0000256" key="7">
    <source>
        <dbReference type="ARBA" id="ARBA00022825"/>
    </source>
</evidence>
<name>A0AAU2JLV5_9ACTN</name>
<comment type="similarity">
    <text evidence="2 10">Belongs to the peptidase S8 family.</text>
</comment>
<evidence type="ECO:0000313" key="15">
    <source>
        <dbReference type="EMBL" id="WTU72967.1"/>
    </source>
</evidence>
<dbReference type="Gene3D" id="3.40.50.200">
    <property type="entry name" value="Peptidase S8/S53 domain"/>
    <property type="match status" value="1"/>
</dbReference>
<dbReference type="AlphaFoldDB" id="A0AAU2JLV5"/>
<dbReference type="InterPro" id="IPR015500">
    <property type="entry name" value="Peptidase_S8_subtilisin-rel"/>
</dbReference>
<accession>A0AAU2JLV5</accession>
<feature type="signal peptide" evidence="13">
    <location>
        <begin position="1"/>
        <end position="32"/>
    </location>
</feature>
<keyword evidence="13" id="KW-0732">Signal</keyword>
<evidence type="ECO:0000256" key="3">
    <source>
        <dbReference type="ARBA" id="ARBA00022475"/>
    </source>
</evidence>
<keyword evidence="5 12" id="KW-0812">Transmembrane</keyword>
<evidence type="ECO:0000256" key="4">
    <source>
        <dbReference type="ARBA" id="ARBA00022670"/>
    </source>
</evidence>
<evidence type="ECO:0000256" key="2">
    <source>
        <dbReference type="ARBA" id="ARBA00011073"/>
    </source>
</evidence>
<keyword evidence="7 10" id="KW-0720">Serine protease</keyword>
<dbReference type="NCBIfam" id="TIGR03921">
    <property type="entry name" value="T7SS_mycosin"/>
    <property type="match status" value="1"/>
</dbReference>
<dbReference type="PROSITE" id="PS00136">
    <property type="entry name" value="SUBTILASE_ASP"/>
    <property type="match status" value="1"/>
</dbReference>
<feature type="region of interest" description="Disordered" evidence="11">
    <location>
        <begin position="335"/>
        <end position="365"/>
    </location>
</feature>
<proteinExistence type="inferred from homology"/>
<dbReference type="InterPro" id="IPR050131">
    <property type="entry name" value="Peptidase_S8_subtilisin-like"/>
</dbReference>
<evidence type="ECO:0000256" key="10">
    <source>
        <dbReference type="PROSITE-ProRule" id="PRU01240"/>
    </source>
</evidence>
<dbReference type="InterPro" id="IPR023834">
    <property type="entry name" value="T7SS_pept_S8A_mycosin"/>
</dbReference>
<keyword evidence="3" id="KW-1003">Cell membrane</keyword>
<keyword evidence="9 12" id="KW-0472">Membrane</keyword>
<protein>
    <submittedName>
        <fullName evidence="15">Type VII secretion-associated serine protease mycosin</fullName>
    </submittedName>
</protein>
<dbReference type="Pfam" id="PF00082">
    <property type="entry name" value="Peptidase_S8"/>
    <property type="match status" value="1"/>
</dbReference>
<evidence type="ECO:0000256" key="11">
    <source>
        <dbReference type="SAM" id="MobiDB-lite"/>
    </source>
</evidence>
<evidence type="ECO:0000256" key="9">
    <source>
        <dbReference type="ARBA" id="ARBA00023136"/>
    </source>
</evidence>
<dbReference type="GO" id="GO:0004252">
    <property type="term" value="F:serine-type endopeptidase activity"/>
    <property type="evidence" value="ECO:0007669"/>
    <property type="project" value="UniProtKB-UniRule"/>
</dbReference>
<evidence type="ECO:0000256" key="1">
    <source>
        <dbReference type="ARBA" id="ARBA00004162"/>
    </source>
</evidence>
<feature type="transmembrane region" description="Helical" evidence="12">
    <location>
        <begin position="366"/>
        <end position="386"/>
    </location>
</feature>
<dbReference type="PRINTS" id="PR00723">
    <property type="entry name" value="SUBTILISIN"/>
</dbReference>
<evidence type="ECO:0000256" key="6">
    <source>
        <dbReference type="ARBA" id="ARBA00022801"/>
    </source>
</evidence>
<sequence length="402" mass="40294">MSAAAGAGARAAAALALAALLVGGAAASPAAADTIRDRQWGLLALRAEEAWGTTRGDGVTVAVLDTGVDDAHPDLAGQVLEGTDLIGTGAGRGDRAWARHGTAMASIIAGHGHGPSRGQGVLGIAPQAKILPVRVILEEGDPGRAKARESKGGALAEGIRWAADHGADVINLSLGDDSDSAHHEAGEDEAVQYALAKGVVVVASAGNGGETGDRVSYPAAYPGVIAVTAVDRRGRKAKFSTRNWYATVSAPGVDVVIADPDRSYYEGWGTSAAAAFVSGAAALVKAAHPELSPAQIKKLLEDTASDSPAGGRDDARGHGLVDPVAALQVAEAMQPEAPVPAPAAAGQPYFGSGPDPVRPPERKARLGTAAAVGAGAVLLALAAVLARRPGRGTRGRTGSWAQ</sequence>
<feature type="compositionally biased region" description="Low complexity" evidence="11">
    <location>
        <begin position="335"/>
        <end position="348"/>
    </location>
</feature>
<feature type="chain" id="PRO_5043491467" evidence="13">
    <location>
        <begin position="33"/>
        <end position="402"/>
    </location>
</feature>
<dbReference type="PANTHER" id="PTHR43806:SF11">
    <property type="entry name" value="CEREVISIN-RELATED"/>
    <property type="match status" value="1"/>
</dbReference>
<feature type="active site" description="Charge relay system" evidence="10">
    <location>
        <position position="271"/>
    </location>
</feature>
<feature type="active site" description="Charge relay system" evidence="10">
    <location>
        <position position="100"/>
    </location>
</feature>
<feature type="domain" description="Peptidase S8/S53" evidence="14">
    <location>
        <begin position="56"/>
        <end position="319"/>
    </location>
</feature>
<evidence type="ECO:0000256" key="5">
    <source>
        <dbReference type="ARBA" id="ARBA00022692"/>
    </source>
</evidence>
<comment type="subcellular location">
    <subcellularLocation>
        <location evidence="1">Cell membrane</location>
        <topology evidence="1">Single-pass membrane protein</topology>
    </subcellularLocation>
</comment>
<reference evidence="15" key="1">
    <citation type="submission" date="2022-10" db="EMBL/GenBank/DDBJ databases">
        <title>The complete genomes of actinobacterial strains from the NBC collection.</title>
        <authorList>
            <person name="Joergensen T.S."/>
            <person name="Alvarez Arevalo M."/>
            <person name="Sterndorff E.B."/>
            <person name="Faurdal D."/>
            <person name="Vuksanovic O."/>
            <person name="Mourched A.-S."/>
            <person name="Charusanti P."/>
            <person name="Shaw S."/>
            <person name="Blin K."/>
            <person name="Weber T."/>
        </authorList>
    </citation>
    <scope>NUCLEOTIDE SEQUENCE</scope>
    <source>
        <strain evidence="15">NBC_00049</strain>
    </source>
</reference>
<dbReference type="PANTHER" id="PTHR43806">
    <property type="entry name" value="PEPTIDASE S8"/>
    <property type="match status" value="1"/>
</dbReference>
<dbReference type="EMBL" id="CP108264">
    <property type="protein sequence ID" value="WTU72967.1"/>
    <property type="molecule type" value="Genomic_DNA"/>
</dbReference>
<evidence type="ECO:0000256" key="8">
    <source>
        <dbReference type="ARBA" id="ARBA00022989"/>
    </source>
</evidence>
<keyword evidence="8 12" id="KW-1133">Transmembrane helix</keyword>
<keyword evidence="4 10" id="KW-0645">Protease</keyword>
<gene>
    <name evidence="15" type="primary">mycP</name>
    <name evidence="15" type="ORF">OG327_06190</name>
</gene>
<dbReference type="InterPro" id="IPR023827">
    <property type="entry name" value="Peptidase_S8_Asp-AS"/>
</dbReference>
<dbReference type="InterPro" id="IPR036852">
    <property type="entry name" value="Peptidase_S8/S53_dom_sf"/>
</dbReference>
<dbReference type="GO" id="GO:0006508">
    <property type="term" value="P:proteolysis"/>
    <property type="evidence" value="ECO:0007669"/>
    <property type="project" value="UniProtKB-KW"/>
</dbReference>
<dbReference type="InterPro" id="IPR000209">
    <property type="entry name" value="Peptidase_S8/S53_dom"/>
</dbReference>
<dbReference type="GO" id="GO:0005886">
    <property type="term" value="C:plasma membrane"/>
    <property type="evidence" value="ECO:0007669"/>
    <property type="project" value="UniProtKB-SubCell"/>
</dbReference>
<dbReference type="PROSITE" id="PS51892">
    <property type="entry name" value="SUBTILASE"/>
    <property type="match status" value="1"/>
</dbReference>
<evidence type="ECO:0000259" key="14">
    <source>
        <dbReference type="Pfam" id="PF00082"/>
    </source>
</evidence>
<feature type="active site" description="Charge relay system" evidence="10">
    <location>
        <position position="65"/>
    </location>
</feature>